<dbReference type="EMBL" id="JAGTAR010000025">
    <property type="protein sequence ID" value="MBR8536955.1"/>
    <property type="molecule type" value="Genomic_DNA"/>
</dbReference>
<dbReference type="Pfam" id="PF13715">
    <property type="entry name" value="CarbopepD_reg_2"/>
    <property type="match status" value="1"/>
</dbReference>
<dbReference type="GO" id="GO:0004180">
    <property type="term" value="F:carboxypeptidase activity"/>
    <property type="evidence" value="ECO:0007669"/>
    <property type="project" value="UniProtKB-KW"/>
</dbReference>
<evidence type="ECO:0000256" key="1">
    <source>
        <dbReference type="SAM" id="SignalP"/>
    </source>
</evidence>
<keyword evidence="3" id="KW-1185">Reference proteome</keyword>
<protein>
    <submittedName>
        <fullName evidence="2">Carboxypeptidase-like regulatory domain-containing protein</fullName>
    </submittedName>
</protein>
<name>A0A941IYF7_9BACT</name>
<proteinExistence type="predicted"/>
<keyword evidence="2" id="KW-0121">Carboxypeptidase</keyword>
<dbReference type="RefSeq" id="WP_212191982.1">
    <property type="nucleotide sequence ID" value="NZ_JAGTAR010000025.1"/>
</dbReference>
<accession>A0A941IYF7</accession>
<feature type="chain" id="PRO_5037337027" evidence="1">
    <location>
        <begin position="22"/>
        <end position="523"/>
    </location>
</feature>
<dbReference type="SUPFAM" id="SSF49464">
    <property type="entry name" value="Carboxypeptidase regulatory domain-like"/>
    <property type="match status" value="1"/>
</dbReference>
<keyword evidence="2" id="KW-0378">Hydrolase</keyword>
<keyword evidence="1" id="KW-0732">Signal</keyword>
<evidence type="ECO:0000313" key="2">
    <source>
        <dbReference type="EMBL" id="MBR8536955.1"/>
    </source>
</evidence>
<dbReference type="AlphaFoldDB" id="A0A941IYF7"/>
<sequence>MKIKQLTICVLICAFAFTSNAQKTTHFYLDSIARLNNLQLTYSEDLVNLQKTIYPTSDSMAFDDYIEMLALKYHLNIQQKGQCLIVTNPRAQTIKISGTLIDLFSGEPQPFAHISQQDWGTGSITNSEGEFELNIPSLLAGFKLDFSSLGYADTSIFIPKTDSLNLIIPIRPKPYNLNEVLVLPNGNTAEDLVRIASKRIKRNFHRKKAQMDAFYRRTGFRDSTFVQLIEAALLVEDKGIDMPTSTTKIKVIEVRKSQNYLVPMSAKYKWAYEKMEKMIHGGHRNMFYMAYNNPVRAYKNEWWYQPLTDYETFRYEFEGAMWLDTIKVYKVQFEYDALYPNGKRASENKQSFHGGYIYIDANDYGIHKMEYLFRLIPKHNNAKYGIKNGIIDQSVISYQKIEGKYYLKYISDIAPTNAKNFIFENPDADDKDKVIKHRQWAETLLVITNVVTERQERQRISNKSMLDHHENSYETNYPYNPDFWENYSMIKQKPLPGKAIEDLEWEKSLELQFIENSTSYVKD</sequence>
<reference evidence="2" key="2">
    <citation type="submission" date="2021-04" db="EMBL/GenBank/DDBJ databases">
        <authorList>
            <person name="Zhang T."/>
            <person name="Zhang Y."/>
            <person name="Lu D."/>
            <person name="Zuo D."/>
            <person name="Du Z."/>
        </authorList>
    </citation>
    <scope>NUCLEOTIDE SEQUENCE</scope>
    <source>
        <strain evidence="2">JR1</strain>
    </source>
</reference>
<feature type="signal peptide" evidence="1">
    <location>
        <begin position="1"/>
        <end position="21"/>
    </location>
</feature>
<keyword evidence="2" id="KW-0645">Protease</keyword>
<dbReference type="InterPro" id="IPR008969">
    <property type="entry name" value="CarboxyPept-like_regulatory"/>
</dbReference>
<comment type="caution">
    <text evidence="2">The sequence shown here is derived from an EMBL/GenBank/DDBJ whole genome shotgun (WGS) entry which is preliminary data.</text>
</comment>
<gene>
    <name evidence="2" type="ORF">KDU71_15385</name>
</gene>
<organism evidence="2 3">
    <name type="scientific">Carboxylicivirga sediminis</name>
    <dbReference type="NCBI Taxonomy" id="2006564"/>
    <lineage>
        <taxon>Bacteria</taxon>
        <taxon>Pseudomonadati</taxon>
        <taxon>Bacteroidota</taxon>
        <taxon>Bacteroidia</taxon>
        <taxon>Marinilabiliales</taxon>
        <taxon>Marinilabiliaceae</taxon>
        <taxon>Carboxylicivirga</taxon>
    </lineage>
</organism>
<dbReference type="Proteomes" id="UP000679220">
    <property type="component" value="Unassembled WGS sequence"/>
</dbReference>
<evidence type="ECO:0000313" key="3">
    <source>
        <dbReference type="Proteomes" id="UP000679220"/>
    </source>
</evidence>
<reference evidence="2" key="1">
    <citation type="journal article" date="2018" name="Int. J. Syst. Evol. Microbiol.">
        <title>Carboxylicivirga sediminis sp. nov., isolated from coastal sediment.</title>
        <authorList>
            <person name="Wang F.Q."/>
            <person name="Ren L.H."/>
            <person name="Zou R.J."/>
            <person name="Sun Y.Z."/>
            <person name="Liu X.J."/>
            <person name="Jiang F."/>
            <person name="Liu L.J."/>
        </authorList>
    </citation>
    <scope>NUCLEOTIDE SEQUENCE</scope>
    <source>
        <strain evidence="2">JR1</strain>
    </source>
</reference>